<dbReference type="InterPro" id="IPR036866">
    <property type="entry name" value="RibonucZ/Hydroxyglut_hydro"/>
</dbReference>
<evidence type="ECO:0000259" key="1">
    <source>
        <dbReference type="Pfam" id="PF12706"/>
    </source>
</evidence>
<proteinExistence type="predicted"/>
<dbReference type="PANTHER" id="PTHR46018:SF7">
    <property type="entry name" value="RIBONUCLEASE Z"/>
    <property type="match status" value="1"/>
</dbReference>
<dbReference type="InterPro" id="IPR001279">
    <property type="entry name" value="Metallo-B-lactamas"/>
</dbReference>
<dbReference type="Gene3D" id="3.60.15.10">
    <property type="entry name" value="Ribonuclease Z/Hydroxyacylglutathione hydrolase-like"/>
    <property type="match status" value="1"/>
</dbReference>
<dbReference type="PANTHER" id="PTHR46018">
    <property type="entry name" value="ZINC PHOSPHODIESTERASE ELAC PROTEIN 1"/>
    <property type="match status" value="1"/>
</dbReference>
<dbReference type="Pfam" id="PF12706">
    <property type="entry name" value="Lactamase_B_2"/>
    <property type="match status" value="1"/>
</dbReference>
<reference evidence="3" key="1">
    <citation type="submission" date="2016-10" db="EMBL/GenBank/DDBJ databases">
        <authorList>
            <person name="Varghese N."/>
            <person name="Submissions S."/>
        </authorList>
    </citation>
    <scope>NUCLEOTIDE SEQUENCE [LARGE SCALE GENOMIC DNA]</scope>
    <source>
        <strain evidence="3">DSM 21424</strain>
    </source>
</reference>
<dbReference type="EMBL" id="FNAT01000002">
    <property type="protein sequence ID" value="SDE39742.1"/>
    <property type="molecule type" value="Genomic_DNA"/>
</dbReference>
<feature type="domain" description="Metallo-beta-lactamase" evidence="1">
    <location>
        <begin position="42"/>
        <end position="97"/>
    </location>
</feature>
<dbReference type="NCBIfam" id="NF002558">
    <property type="entry name" value="PRK02126.1"/>
    <property type="match status" value="1"/>
</dbReference>
<dbReference type="STRING" id="521013.SAMN04488567_1536"/>
<gene>
    <name evidence="2" type="ORF">SAMN04488567_1536</name>
</gene>
<accession>A0A1G7CK70</accession>
<keyword evidence="3" id="KW-1185">Reference proteome</keyword>
<dbReference type="GO" id="GO:0042781">
    <property type="term" value="F:3'-tRNA processing endoribonuclease activity"/>
    <property type="evidence" value="ECO:0007669"/>
    <property type="project" value="TreeGrafter"/>
</dbReference>
<dbReference type="AlphaFoldDB" id="A0A1G7CK70"/>
<dbReference type="SUPFAM" id="SSF56281">
    <property type="entry name" value="Metallo-hydrolase/oxidoreductase"/>
    <property type="match status" value="1"/>
</dbReference>
<dbReference type="RefSeq" id="WP_165612542.1">
    <property type="nucleotide sequence ID" value="NZ_FNAT01000002.1"/>
</dbReference>
<protein>
    <submittedName>
        <fullName evidence="2">Ribonuclease Z</fullName>
    </submittedName>
</protein>
<organism evidence="2 3">
    <name type="scientific">Limimaricola pyoseonensis</name>
    <dbReference type="NCBI Taxonomy" id="521013"/>
    <lineage>
        <taxon>Bacteria</taxon>
        <taxon>Pseudomonadati</taxon>
        <taxon>Pseudomonadota</taxon>
        <taxon>Alphaproteobacteria</taxon>
        <taxon>Rhodobacterales</taxon>
        <taxon>Paracoccaceae</taxon>
        <taxon>Limimaricola</taxon>
    </lineage>
</organism>
<evidence type="ECO:0000313" key="3">
    <source>
        <dbReference type="Proteomes" id="UP000198922"/>
    </source>
</evidence>
<dbReference type="Proteomes" id="UP000198922">
    <property type="component" value="Unassembled WGS sequence"/>
</dbReference>
<evidence type="ECO:0000313" key="2">
    <source>
        <dbReference type="EMBL" id="SDE39742.1"/>
    </source>
</evidence>
<sequence>MSQLVQPRLVNDPFGDPGLYLDFRHGRRALLFDLGDVSNLSPRELLRVSHVFVSHAHMDHVAGTDRLLRLRLHRPRSLEITGPPGFLDQMEHRLRAFTWNLLDADSVDFRLTVAEFDGHAQSRRALFRARDGFVRHELPPEALPPGTVLSDPDFEIRATMLDHGIPLLAFAFLERERLNVRREGVQALGHEIGPWLGRAKRLVREGRPPETPVEIGEGAALRLGDFEDRALIRGPGQRIAYVTDCADHAANRERIAALAQGADHLFIEAVFLEVDRDLAQATHHLTARAAGEIAVRAGAVRVTGFHHSMRYVGQDKTPAVELAGVVEAARATG</sequence>
<name>A0A1G7CK70_9RHOB</name>